<keyword evidence="1" id="KW-0732">Signal</keyword>
<sequence length="309" mass="33699">MMYKAIIPIVLGLSSFFPSALADPTCLSPSTPGGVASKNACCPSTSSQGEDPVDGTVYEYKCGAYAKKDYLSGGTASSALDCARQCAAQATASQPCHAANWGPDNNECHLYGSGFGQRGDTSGDWILLVRTDRAAQDCQDAIDQAVGVEKVDCQTKLNDKDLDKTKAVNAEKTACTKQVNDEKSACTKQVNDEKSACTKQVNDEKSACTKQVNDEKSACTKDENDRKSILGRRHYTVYYDKQIDWIKIKNNLVEDIVSPHLCYELCALDSTCRHAYWQGNYHCYKITENITTADLRSAPGMTVQTAIFN</sequence>
<keyword evidence="4" id="KW-1185">Reference proteome</keyword>
<reference evidence="3 4" key="1">
    <citation type="journal article" date="2018" name="IMA Fungus">
        <title>IMA Genome-F 9: Draft genome sequence of Annulohypoxylon stygium, Aspergillus mulundensis, Berkeleyomyces basicola (syn. Thielaviopsis basicola), Ceratocystis smalleyi, two Cercospora beticola strains, Coleophoma cylindrospora, Fusarium fracticaudum, Phialophora cf. hyalina, and Morchella septimelata.</title>
        <authorList>
            <person name="Wingfield B.D."/>
            <person name="Bills G.F."/>
            <person name="Dong Y."/>
            <person name="Huang W."/>
            <person name="Nel W.J."/>
            <person name="Swalarsk-Parry B.S."/>
            <person name="Vaghefi N."/>
            <person name="Wilken P.M."/>
            <person name="An Z."/>
            <person name="de Beer Z.W."/>
            <person name="De Vos L."/>
            <person name="Chen L."/>
            <person name="Duong T.A."/>
            <person name="Gao Y."/>
            <person name="Hammerbacher A."/>
            <person name="Kikkert J.R."/>
            <person name="Li Y."/>
            <person name="Li H."/>
            <person name="Li K."/>
            <person name="Li Q."/>
            <person name="Liu X."/>
            <person name="Ma X."/>
            <person name="Naidoo K."/>
            <person name="Pethybridge S.J."/>
            <person name="Sun J."/>
            <person name="Steenkamp E.T."/>
            <person name="van der Nest M.A."/>
            <person name="van Wyk S."/>
            <person name="Wingfield M.J."/>
            <person name="Xiong C."/>
            <person name="Yue Q."/>
            <person name="Zhang X."/>
        </authorList>
    </citation>
    <scope>NUCLEOTIDE SEQUENCE [LARGE SCALE GENOMIC DNA]</scope>
    <source>
        <strain evidence="3 4">DSM 5745</strain>
    </source>
</reference>
<evidence type="ECO:0000259" key="2">
    <source>
        <dbReference type="Pfam" id="PF00024"/>
    </source>
</evidence>
<proteinExistence type="predicted"/>
<dbReference type="InterPro" id="IPR003609">
    <property type="entry name" value="Pan_app"/>
</dbReference>
<protein>
    <recommendedName>
        <fullName evidence="2">Apple domain-containing protein</fullName>
    </recommendedName>
</protein>
<evidence type="ECO:0000313" key="4">
    <source>
        <dbReference type="Proteomes" id="UP000256690"/>
    </source>
</evidence>
<dbReference type="AlphaFoldDB" id="A0A3D8QVB0"/>
<dbReference type="RefSeq" id="XP_026599805.1">
    <property type="nucleotide sequence ID" value="XM_026751457.1"/>
</dbReference>
<feature type="chain" id="PRO_5017826837" description="Apple domain-containing protein" evidence="1">
    <location>
        <begin position="23"/>
        <end position="309"/>
    </location>
</feature>
<evidence type="ECO:0000256" key="1">
    <source>
        <dbReference type="SAM" id="SignalP"/>
    </source>
</evidence>
<dbReference type="GeneID" id="38119811"/>
<dbReference type="Pfam" id="PF00024">
    <property type="entry name" value="PAN_1"/>
    <property type="match status" value="1"/>
</dbReference>
<comment type="caution">
    <text evidence="3">The sequence shown here is derived from an EMBL/GenBank/DDBJ whole genome shotgun (WGS) entry which is preliminary data.</text>
</comment>
<dbReference type="SUPFAM" id="SSF57414">
    <property type="entry name" value="Hairpin loop containing domain-like"/>
    <property type="match status" value="1"/>
</dbReference>
<dbReference type="Proteomes" id="UP000256690">
    <property type="component" value="Unassembled WGS sequence"/>
</dbReference>
<feature type="signal peptide" evidence="1">
    <location>
        <begin position="1"/>
        <end position="22"/>
    </location>
</feature>
<evidence type="ECO:0000313" key="3">
    <source>
        <dbReference type="EMBL" id="RDW65702.1"/>
    </source>
</evidence>
<dbReference type="OrthoDB" id="4831104at2759"/>
<accession>A0A3D8QVB0</accession>
<name>A0A3D8QVB0_9EURO</name>
<organism evidence="3 4">
    <name type="scientific">Aspergillus mulundensis</name>
    <dbReference type="NCBI Taxonomy" id="1810919"/>
    <lineage>
        <taxon>Eukaryota</taxon>
        <taxon>Fungi</taxon>
        <taxon>Dikarya</taxon>
        <taxon>Ascomycota</taxon>
        <taxon>Pezizomycotina</taxon>
        <taxon>Eurotiomycetes</taxon>
        <taxon>Eurotiomycetidae</taxon>
        <taxon>Eurotiales</taxon>
        <taxon>Aspergillaceae</taxon>
        <taxon>Aspergillus</taxon>
        <taxon>Aspergillus subgen. Nidulantes</taxon>
    </lineage>
</organism>
<gene>
    <name evidence="3" type="ORF">DSM5745_09441</name>
</gene>
<dbReference type="EMBL" id="PVWQ01000013">
    <property type="protein sequence ID" value="RDW65702.1"/>
    <property type="molecule type" value="Genomic_DNA"/>
</dbReference>
<feature type="domain" description="Apple" evidence="2">
    <location>
        <begin position="75"/>
        <end position="115"/>
    </location>
</feature>